<dbReference type="Pfam" id="PF00149">
    <property type="entry name" value="Metallophos"/>
    <property type="match status" value="1"/>
</dbReference>
<accession>A0A1L7XYG1</accession>
<evidence type="ECO:0000313" key="4">
    <source>
        <dbReference type="Proteomes" id="UP000184330"/>
    </source>
</evidence>
<dbReference type="GO" id="GO:0004527">
    <property type="term" value="F:exonuclease activity"/>
    <property type="evidence" value="ECO:0007669"/>
    <property type="project" value="UniProtKB-KW"/>
</dbReference>
<keyword evidence="3" id="KW-0378">Hydrolase</keyword>
<proteinExistence type="predicted"/>
<dbReference type="AlphaFoldDB" id="A0A1L7XYG1"/>
<dbReference type="STRING" id="576137.A0A1L7XYG1"/>
<keyword evidence="1" id="KW-0472">Membrane</keyword>
<dbReference type="EMBL" id="FJOG01000095">
    <property type="protein sequence ID" value="CZR70112.1"/>
    <property type="molecule type" value="Genomic_DNA"/>
</dbReference>
<evidence type="ECO:0000259" key="2">
    <source>
        <dbReference type="Pfam" id="PF00149"/>
    </source>
</evidence>
<dbReference type="Proteomes" id="UP000184330">
    <property type="component" value="Unassembled WGS sequence"/>
</dbReference>
<reference evidence="3 4" key="1">
    <citation type="submission" date="2016-03" db="EMBL/GenBank/DDBJ databases">
        <authorList>
            <person name="Ploux O."/>
        </authorList>
    </citation>
    <scope>NUCLEOTIDE SEQUENCE [LARGE SCALE GENOMIC DNA]</scope>
    <source>
        <strain evidence="3 4">UAMH 11012</strain>
    </source>
</reference>
<protein>
    <submittedName>
        <fullName evidence="3">Related to DNA repair exonuclease SIA1</fullName>
    </submittedName>
</protein>
<evidence type="ECO:0000256" key="1">
    <source>
        <dbReference type="SAM" id="Phobius"/>
    </source>
</evidence>
<keyword evidence="4" id="KW-1185">Reference proteome</keyword>
<dbReference type="PANTHER" id="PTHR32440:SF11">
    <property type="entry name" value="METALLOPHOSPHOESTERASE DOMAIN-CONTAINING PROTEIN"/>
    <property type="match status" value="1"/>
</dbReference>
<dbReference type="InterPro" id="IPR004843">
    <property type="entry name" value="Calcineurin-like_PHP"/>
</dbReference>
<dbReference type="Gene3D" id="3.60.21.10">
    <property type="match status" value="1"/>
</dbReference>
<dbReference type="OrthoDB" id="783096at2759"/>
<keyword evidence="1" id="KW-1133">Transmembrane helix</keyword>
<feature type="transmembrane region" description="Helical" evidence="1">
    <location>
        <begin position="12"/>
        <end position="36"/>
    </location>
</feature>
<dbReference type="GO" id="GO:0005737">
    <property type="term" value="C:cytoplasm"/>
    <property type="evidence" value="ECO:0007669"/>
    <property type="project" value="TreeGrafter"/>
</dbReference>
<gene>
    <name evidence="3" type="ORF">PAC_20013</name>
</gene>
<keyword evidence="3" id="KW-0269">Exonuclease</keyword>
<dbReference type="PANTHER" id="PTHR32440">
    <property type="entry name" value="PHOSPHATASE DCR2-RELATED-RELATED"/>
    <property type="match status" value="1"/>
</dbReference>
<keyword evidence="1" id="KW-0812">Transmembrane</keyword>
<sequence>MQVLLLKMGAIAILILNIMFLAGLLSRWLAATALFATRATESQPTLCLDANGEFHIAIFSDLHYGEEEDGWGITQDINSTRVMNNILNSEQPNFVVLNGDLITGENTFLTNSTKYLDVVVAPLVEHNISWTSTYGNHDSQYNLSREALFQEEAKYELSYTKHSPLGIPAITNYYLLLYPHEKSSIDAPLAILWFFDSQGGAEFQAPAGSENIPDWVEPSIATWFKSEQAILKAKYKKDLPALAFVHIPPTAFITVQNNLLPYAGDESAHFPGLNDDVPLAYQGSGWQDVPFMQALVDTPKLHSVYSGHDHGDAWCANWPTGTNDTKGVSSPHVCFCKHTGYGGYGNWNRGSRNLRLSFSENGDMQVDTWVRMENGEVVQSVSLNSTYGSDVYPLEDGENYSV</sequence>
<organism evidence="3 4">
    <name type="scientific">Phialocephala subalpina</name>
    <dbReference type="NCBI Taxonomy" id="576137"/>
    <lineage>
        <taxon>Eukaryota</taxon>
        <taxon>Fungi</taxon>
        <taxon>Dikarya</taxon>
        <taxon>Ascomycota</taxon>
        <taxon>Pezizomycotina</taxon>
        <taxon>Leotiomycetes</taxon>
        <taxon>Helotiales</taxon>
        <taxon>Mollisiaceae</taxon>
        <taxon>Phialocephala</taxon>
        <taxon>Phialocephala fortinii species complex</taxon>
    </lineage>
</organism>
<evidence type="ECO:0000313" key="3">
    <source>
        <dbReference type="EMBL" id="CZR70112.1"/>
    </source>
</evidence>
<keyword evidence="3" id="KW-0540">Nuclease</keyword>
<dbReference type="CDD" id="cd07383">
    <property type="entry name" value="MPP_Dcr2"/>
    <property type="match status" value="1"/>
</dbReference>
<feature type="domain" description="Calcineurin-like phosphoesterase" evidence="2">
    <location>
        <begin position="55"/>
        <end position="311"/>
    </location>
</feature>
<name>A0A1L7XYG1_9HELO</name>
<dbReference type="InterPro" id="IPR029052">
    <property type="entry name" value="Metallo-depent_PP-like"/>
</dbReference>
<dbReference type="SUPFAM" id="SSF56300">
    <property type="entry name" value="Metallo-dependent phosphatases"/>
    <property type="match status" value="1"/>
</dbReference>